<evidence type="ECO:0000256" key="1">
    <source>
        <dbReference type="ARBA" id="ARBA00022448"/>
    </source>
</evidence>
<name>A0A2S8G7I8_9BACT</name>
<dbReference type="InterPro" id="IPR058792">
    <property type="entry name" value="Beta-barrel_RND_2"/>
</dbReference>
<dbReference type="Gene3D" id="2.40.30.170">
    <property type="match status" value="1"/>
</dbReference>
<dbReference type="GO" id="GO:0030313">
    <property type="term" value="C:cell envelope"/>
    <property type="evidence" value="ECO:0007669"/>
    <property type="project" value="TreeGrafter"/>
</dbReference>
<feature type="domain" description="CusB-like beta-barrel" evidence="2">
    <location>
        <begin position="242"/>
        <end position="315"/>
    </location>
</feature>
<dbReference type="OrthoDB" id="291436at2"/>
<dbReference type="PANTHER" id="PTHR30097">
    <property type="entry name" value="CATION EFFLUX SYSTEM PROTEIN CUSB"/>
    <property type="match status" value="1"/>
</dbReference>
<keyword evidence="1" id="KW-0813">Transport</keyword>
<dbReference type="AlphaFoldDB" id="A0A2S8G7I8"/>
<sequence length="400" mass="43635">MDKRRTIGLLLLSCFVGCQFRSIDTGQLSDDDDIPSTSEIIRITPSVQESIGIKTAKVSSQVLPNTLRTTGWLMTIPGNESIIRARVTGFYDPNPSDPRLQIGTQVTRGERLGTLRTALSPQEETQLVIAKEEADVLMNQALVSKKLAQNQLRGIQQNDANQAIAGTRLLELQETIERNDIAYREARDKLSYLPTEPYADEIILRPVPITAPLTGHVSAVNVAGNQLVIVGDPLWTVSNWSQLWIKVPVFVDDVSTISDDSPAIVSLPGKLEPFSAAPVDAIVAAAPGRRTVDIYYELANSDGKLRPGQSISIELPLGDLQEQRVVPRSAVVWGGNGDPIVYVRTAKDSFEPRQVQLGSGSKAVVAIKQGLDEGEEIVVRGAQAIYGEQHEEQLDVEDDD</sequence>
<dbReference type="Gene3D" id="2.40.420.20">
    <property type="match status" value="1"/>
</dbReference>
<evidence type="ECO:0000313" key="5">
    <source>
        <dbReference type="Proteomes" id="UP000238322"/>
    </source>
</evidence>
<evidence type="ECO:0000259" key="3">
    <source>
        <dbReference type="Pfam" id="PF25975"/>
    </source>
</evidence>
<reference evidence="4 5" key="1">
    <citation type="submission" date="2018-02" db="EMBL/GenBank/DDBJ databases">
        <title>Comparative genomes isolates from brazilian mangrove.</title>
        <authorList>
            <person name="Araujo J.E."/>
            <person name="Taketani R.G."/>
            <person name="Silva M.C.P."/>
            <person name="Loureco M.V."/>
            <person name="Andreote F.D."/>
        </authorList>
    </citation>
    <scope>NUCLEOTIDE SEQUENCE [LARGE SCALE GENOMIC DNA]</scope>
    <source>
        <strain evidence="4 5">Hex-1 MGV</strain>
    </source>
</reference>
<dbReference type="Pfam" id="PF25975">
    <property type="entry name" value="CzcB_C"/>
    <property type="match status" value="1"/>
</dbReference>
<dbReference type="EMBL" id="PUHY01000001">
    <property type="protein sequence ID" value="PQO40387.1"/>
    <property type="molecule type" value="Genomic_DNA"/>
</dbReference>
<proteinExistence type="predicted"/>
<dbReference type="RefSeq" id="WP_105327622.1">
    <property type="nucleotide sequence ID" value="NZ_PUHY01000001.1"/>
</dbReference>
<dbReference type="InterPro" id="IPR058649">
    <property type="entry name" value="CzcB_C"/>
</dbReference>
<protein>
    <submittedName>
        <fullName evidence="4">Uncharacterized protein</fullName>
    </submittedName>
</protein>
<dbReference type="PANTHER" id="PTHR30097:SF4">
    <property type="entry name" value="SLR6042 PROTEIN"/>
    <property type="match status" value="1"/>
</dbReference>
<organism evidence="4 5">
    <name type="scientific">Blastopirellula marina</name>
    <dbReference type="NCBI Taxonomy" id="124"/>
    <lineage>
        <taxon>Bacteria</taxon>
        <taxon>Pseudomonadati</taxon>
        <taxon>Planctomycetota</taxon>
        <taxon>Planctomycetia</taxon>
        <taxon>Pirellulales</taxon>
        <taxon>Pirellulaceae</taxon>
        <taxon>Blastopirellula</taxon>
    </lineage>
</organism>
<dbReference type="GO" id="GO:0015679">
    <property type="term" value="P:plasma membrane copper ion transport"/>
    <property type="evidence" value="ECO:0007669"/>
    <property type="project" value="TreeGrafter"/>
</dbReference>
<feature type="domain" description="CzcB-like C-terminal circularly permuted SH3-like" evidence="3">
    <location>
        <begin position="326"/>
        <end position="382"/>
    </location>
</feature>
<evidence type="ECO:0000259" key="2">
    <source>
        <dbReference type="Pfam" id="PF25954"/>
    </source>
</evidence>
<dbReference type="InterPro" id="IPR051909">
    <property type="entry name" value="MFP_Cation_Efflux"/>
</dbReference>
<dbReference type="GO" id="GO:0060003">
    <property type="term" value="P:copper ion export"/>
    <property type="evidence" value="ECO:0007669"/>
    <property type="project" value="TreeGrafter"/>
</dbReference>
<dbReference type="SUPFAM" id="SSF111369">
    <property type="entry name" value="HlyD-like secretion proteins"/>
    <property type="match status" value="1"/>
</dbReference>
<comment type="caution">
    <text evidence="4">The sequence shown here is derived from an EMBL/GenBank/DDBJ whole genome shotgun (WGS) entry which is preliminary data.</text>
</comment>
<gene>
    <name evidence="4" type="ORF">C5Y83_00140</name>
</gene>
<dbReference type="Pfam" id="PF25954">
    <property type="entry name" value="Beta-barrel_RND_2"/>
    <property type="match status" value="1"/>
</dbReference>
<dbReference type="Proteomes" id="UP000238322">
    <property type="component" value="Unassembled WGS sequence"/>
</dbReference>
<accession>A0A2S8G7I8</accession>
<evidence type="ECO:0000313" key="4">
    <source>
        <dbReference type="EMBL" id="PQO40387.1"/>
    </source>
</evidence>